<comment type="caution">
    <text evidence="1">The sequence shown here is derived from an EMBL/GenBank/DDBJ whole genome shotgun (WGS) entry which is preliminary data.</text>
</comment>
<sequence length="180" mass="20574">MYITAVELRSRIKSDLPDEVFEQVIAESTAMIHAYLGCKPANPMTETMKVDRKAWLTFEPASIISIRDTRKNVVVHPSRYEFIYRIVEGLRPGRYEIAYEIKHFEDMMAVIRGVCADLSAFFIMQNNETADGVDLKSEKIGDYQYVRGSVYEDVDSKRVFVRTTLDRLSSYIGVKAAVAL</sequence>
<proteinExistence type="predicted"/>
<name>A0ABT9WTV8_9BACI</name>
<dbReference type="EMBL" id="JAUSTT010000015">
    <property type="protein sequence ID" value="MDQ0176722.1"/>
    <property type="molecule type" value="Genomic_DNA"/>
</dbReference>
<keyword evidence="2" id="KW-1185">Reference proteome</keyword>
<dbReference type="Proteomes" id="UP001223586">
    <property type="component" value="Unassembled WGS sequence"/>
</dbReference>
<organism evidence="1 2">
    <name type="scientific">Bacillus chungangensis</name>
    <dbReference type="NCBI Taxonomy" id="587633"/>
    <lineage>
        <taxon>Bacteria</taxon>
        <taxon>Bacillati</taxon>
        <taxon>Bacillota</taxon>
        <taxon>Bacilli</taxon>
        <taxon>Bacillales</taxon>
        <taxon>Bacillaceae</taxon>
        <taxon>Bacillus</taxon>
    </lineage>
</organism>
<dbReference type="RefSeq" id="WP_307230099.1">
    <property type="nucleotide sequence ID" value="NZ_JAUSTT010000015.1"/>
</dbReference>
<evidence type="ECO:0000313" key="1">
    <source>
        <dbReference type="EMBL" id="MDQ0176722.1"/>
    </source>
</evidence>
<accession>A0ABT9WTV8</accession>
<protein>
    <submittedName>
        <fullName evidence="1">Phage gp36-like protein</fullName>
    </submittedName>
</protein>
<reference evidence="1 2" key="1">
    <citation type="submission" date="2023-07" db="EMBL/GenBank/DDBJ databases">
        <title>Genomic Encyclopedia of Type Strains, Phase IV (KMG-IV): sequencing the most valuable type-strain genomes for metagenomic binning, comparative biology and taxonomic classification.</title>
        <authorList>
            <person name="Goeker M."/>
        </authorList>
    </citation>
    <scope>NUCLEOTIDE SEQUENCE [LARGE SCALE GENOMIC DNA]</scope>
    <source>
        <strain evidence="1 2">DSM 23837</strain>
    </source>
</reference>
<evidence type="ECO:0000313" key="2">
    <source>
        <dbReference type="Proteomes" id="UP001223586"/>
    </source>
</evidence>
<gene>
    <name evidence="1" type="ORF">J2S08_002580</name>
</gene>